<sequence length="363" mass="39985">MATAEELLLSVQDSLEGTPYACTALKVLTGGTGNFVYRGTLATVLPSGEETIVIKHSEGYVALHPDFKLEISRCDFEQSILTSLETLPAAATAGFSITTPRLYYFDSSANTQVYSDLNSSVDLKTYCLAHGTSLKAERCTGLGRALGLWSKQFHAWGAAPAQEGVRETIRGNTALRDLKYAINYAQVVATVPKFPEILASSKEIFEEVAKEVKERIDRDEGTLIHGDFWTGNILLPNTPFSVDQPQVNMYVIDWELVHLGSVAYDLGQIFAELFELKHFKGIEAGSQLIAAFMQGYGRLEDDLAFKVAIHVGVHLIRWGSSVPGWGTQEQVERVVEIGRDFFVQGWKKDKGSFNGTVLDCLFA</sequence>
<dbReference type="Proteomes" id="UP001629113">
    <property type="component" value="Unassembled WGS sequence"/>
</dbReference>
<gene>
    <name evidence="7" type="ORF">PVAG01_04957</name>
</gene>
<evidence type="ECO:0000256" key="4">
    <source>
        <dbReference type="ARBA" id="ARBA00022777"/>
    </source>
</evidence>
<comment type="similarity">
    <text evidence="1">Belongs to the methylthioribose kinase family.</text>
</comment>
<comment type="caution">
    <text evidence="7">The sequence shown here is derived from an EMBL/GenBank/DDBJ whole genome shotgun (WGS) entry which is preliminary data.</text>
</comment>
<dbReference type="InterPro" id="IPR011009">
    <property type="entry name" value="Kinase-like_dom_sf"/>
</dbReference>
<reference evidence="7 8" key="1">
    <citation type="submission" date="2024-06" db="EMBL/GenBank/DDBJ databases">
        <title>Complete genome of Phlyctema vagabunda strain 19-DSS-EL-015.</title>
        <authorList>
            <person name="Fiorenzani C."/>
        </authorList>
    </citation>
    <scope>NUCLEOTIDE SEQUENCE [LARGE SCALE GENOMIC DNA]</scope>
    <source>
        <strain evidence="7 8">19-DSS-EL-015</strain>
    </source>
</reference>
<dbReference type="EMBL" id="JBFCZG010000004">
    <property type="protein sequence ID" value="KAL3423210.1"/>
    <property type="molecule type" value="Genomic_DNA"/>
</dbReference>
<dbReference type="SUPFAM" id="SSF56112">
    <property type="entry name" value="Protein kinase-like (PK-like)"/>
    <property type="match status" value="1"/>
</dbReference>
<dbReference type="PANTHER" id="PTHR34273">
    <property type="entry name" value="METHYLTHIORIBOSE KINASE"/>
    <property type="match status" value="1"/>
</dbReference>
<dbReference type="PANTHER" id="PTHR34273:SF2">
    <property type="entry name" value="METHYLTHIORIBOSE KINASE"/>
    <property type="match status" value="1"/>
</dbReference>
<keyword evidence="4" id="KW-0418">Kinase</keyword>
<dbReference type="Gene3D" id="3.30.200.20">
    <property type="entry name" value="Phosphorylase Kinase, domain 1"/>
    <property type="match status" value="1"/>
</dbReference>
<name>A0ABR4PIQ7_9HELO</name>
<dbReference type="InterPro" id="IPR002575">
    <property type="entry name" value="Aminoglycoside_PTrfase"/>
</dbReference>
<evidence type="ECO:0000256" key="1">
    <source>
        <dbReference type="ARBA" id="ARBA00010165"/>
    </source>
</evidence>
<dbReference type="Gene3D" id="3.90.1200.10">
    <property type="match status" value="1"/>
</dbReference>
<feature type="domain" description="Aminoglycoside phosphotransferase" evidence="6">
    <location>
        <begin position="82"/>
        <end position="300"/>
    </location>
</feature>
<accession>A0ABR4PIQ7</accession>
<evidence type="ECO:0000256" key="5">
    <source>
        <dbReference type="ARBA" id="ARBA00022840"/>
    </source>
</evidence>
<evidence type="ECO:0000256" key="2">
    <source>
        <dbReference type="ARBA" id="ARBA00022679"/>
    </source>
</evidence>
<keyword evidence="8" id="KW-1185">Reference proteome</keyword>
<proteinExistence type="inferred from homology"/>
<evidence type="ECO:0000256" key="3">
    <source>
        <dbReference type="ARBA" id="ARBA00022741"/>
    </source>
</evidence>
<keyword evidence="5" id="KW-0067">ATP-binding</keyword>
<evidence type="ECO:0000313" key="8">
    <source>
        <dbReference type="Proteomes" id="UP001629113"/>
    </source>
</evidence>
<organism evidence="7 8">
    <name type="scientific">Phlyctema vagabunda</name>
    <dbReference type="NCBI Taxonomy" id="108571"/>
    <lineage>
        <taxon>Eukaryota</taxon>
        <taxon>Fungi</taxon>
        <taxon>Dikarya</taxon>
        <taxon>Ascomycota</taxon>
        <taxon>Pezizomycotina</taxon>
        <taxon>Leotiomycetes</taxon>
        <taxon>Helotiales</taxon>
        <taxon>Dermateaceae</taxon>
        <taxon>Phlyctema</taxon>
    </lineage>
</organism>
<evidence type="ECO:0000313" key="7">
    <source>
        <dbReference type="EMBL" id="KAL3423210.1"/>
    </source>
</evidence>
<protein>
    <submittedName>
        <fullName evidence="7">Phosphotransferase</fullName>
    </submittedName>
</protein>
<dbReference type="Pfam" id="PF01636">
    <property type="entry name" value="APH"/>
    <property type="match status" value="1"/>
</dbReference>
<keyword evidence="2" id="KW-0808">Transferase</keyword>
<evidence type="ECO:0000259" key="6">
    <source>
        <dbReference type="Pfam" id="PF01636"/>
    </source>
</evidence>
<keyword evidence="3" id="KW-0547">Nucleotide-binding</keyword>